<accession>A0A8D2P3E8</accession>
<dbReference type="GO" id="GO:0003700">
    <property type="term" value="F:DNA-binding transcription factor activity"/>
    <property type="evidence" value="ECO:0007669"/>
    <property type="project" value="TreeGrafter"/>
</dbReference>
<comment type="similarity">
    <text evidence="2">Belongs to the krueppel C2H2-type zinc-finger protein family.</text>
</comment>
<evidence type="ECO:0000256" key="6">
    <source>
        <dbReference type="ARBA" id="ARBA00022833"/>
    </source>
</evidence>
<evidence type="ECO:0000256" key="7">
    <source>
        <dbReference type="ARBA" id="ARBA00023125"/>
    </source>
</evidence>
<dbReference type="SUPFAM" id="SSF57667">
    <property type="entry name" value="beta-beta-alpha zinc fingers"/>
    <property type="match status" value="1"/>
</dbReference>
<dbReference type="Ensembl" id="ENSZLMT00000007887.1">
    <property type="protein sequence ID" value="ENSZLMP00000007670.1"/>
    <property type="gene ID" value="ENSZLMG00000005423.1"/>
</dbReference>
<name>A0A8D2P3E8_ZOSLA</name>
<keyword evidence="6" id="KW-0862">Zinc</keyword>
<evidence type="ECO:0000259" key="10">
    <source>
        <dbReference type="PROSITE" id="PS50157"/>
    </source>
</evidence>
<dbReference type="GO" id="GO:0005634">
    <property type="term" value="C:nucleus"/>
    <property type="evidence" value="ECO:0007669"/>
    <property type="project" value="UniProtKB-SubCell"/>
</dbReference>
<keyword evidence="7" id="KW-0238">DNA-binding</keyword>
<evidence type="ECO:0000256" key="9">
    <source>
        <dbReference type="PROSITE-ProRule" id="PRU00042"/>
    </source>
</evidence>
<evidence type="ECO:0000256" key="4">
    <source>
        <dbReference type="ARBA" id="ARBA00022737"/>
    </source>
</evidence>
<dbReference type="PANTHER" id="PTHR24404">
    <property type="entry name" value="ZINC FINGER PROTEIN"/>
    <property type="match status" value="1"/>
</dbReference>
<dbReference type="PROSITE" id="PS00028">
    <property type="entry name" value="ZINC_FINGER_C2H2_1"/>
    <property type="match status" value="2"/>
</dbReference>
<dbReference type="GO" id="GO:0008270">
    <property type="term" value="F:zinc ion binding"/>
    <property type="evidence" value="ECO:0007669"/>
    <property type="project" value="UniProtKB-KW"/>
</dbReference>
<evidence type="ECO:0000313" key="12">
    <source>
        <dbReference type="Proteomes" id="UP000694401"/>
    </source>
</evidence>
<dbReference type="GO" id="GO:0000978">
    <property type="term" value="F:RNA polymerase II cis-regulatory region sequence-specific DNA binding"/>
    <property type="evidence" value="ECO:0007669"/>
    <property type="project" value="TreeGrafter"/>
</dbReference>
<dbReference type="PANTHER" id="PTHR24404:SF114">
    <property type="entry name" value="KLUMPFUSS, ISOFORM B-RELATED"/>
    <property type="match status" value="1"/>
</dbReference>
<dbReference type="SMART" id="SM00355">
    <property type="entry name" value="ZnF_C2H2"/>
    <property type="match status" value="2"/>
</dbReference>
<dbReference type="Proteomes" id="UP000694401">
    <property type="component" value="Unassembled WGS sequence"/>
</dbReference>
<protein>
    <recommendedName>
        <fullName evidence="10">C2H2-type domain-containing protein</fullName>
    </recommendedName>
</protein>
<sequence>MKRKMPYECGECGMSFSQKSSLIRHQRIHTREQPYQCVQCGKSFSQSSALIRHKNIHERPFRCPDCGKGSKPGNGPTSVPLVGRACPGAFTLRDTSQVTG</sequence>
<dbReference type="FunFam" id="3.30.160.60:FF:002005">
    <property type="entry name" value="Zinc finger protein 200"/>
    <property type="match status" value="1"/>
</dbReference>
<feature type="domain" description="C2H2-type" evidence="10">
    <location>
        <begin position="35"/>
        <end position="57"/>
    </location>
</feature>
<dbReference type="Gene3D" id="3.30.160.60">
    <property type="entry name" value="Classic Zinc Finger"/>
    <property type="match status" value="2"/>
</dbReference>
<evidence type="ECO:0000256" key="2">
    <source>
        <dbReference type="ARBA" id="ARBA00006991"/>
    </source>
</evidence>
<evidence type="ECO:0000256" key="5">
    <source>
        <dbReference type="ARBA" id="ARBA00022771"/>
    </source>
</evidence>
<evidence type="ECO:0000256" key="8">
    <source>
        <dbReference type="ARBA" id="ARBA00023242"/>
    </source>
</evidence>
<reference evidence="11" key="2">
    <citation type="submission" date="2025-09" db="UniProtKB">
        <authorList>
            <consortium name="Ensembl"/>
        </authorList>
    </citation>
    <scope>IDENTIFICATION</scope>
</reference>
<reference evidence="11" key="1">
    <citation type="submission" date="2025-08" db="UniProtKB">
        <authorList>
            <consortium name="Ensembl"/>
        </authorList>
    </citation>
    <scope>IDENTIFICATION</scope>
</reference>
<dbReference type="Pfam" id="PF00096">
    <property type="entry name" value="zf-C2H2"/>
    <property type="match status" value="2"/>
</dbReference>
<evidence type="ECO:0000256" key="1">
    <source>
        <dbReference type="ARBA" id="ARBA00004123"/>
    </source>
</evidence>
<dbReference type="AlphaFoldDB" id="A0A8D2P3E8"/>
<comment type="subcellular location">
    <subcellularLocation>
        <location evidence="1">Nucleus</location>
    </subcellularLocation>
</comment>
<keyword evidence="3" id="KW-0479">Metal-binding</keyword>
<dbReference type="InterPro" id="IPR050589">
    <property type="entry name" value="Ikaros_C2H2-ZF"/>
</dbReference>
<dbReference type="InterPro" id="IPR036236">
    <property type="entry name" value="Znf_C2H2_sf"/>
</dbReference>
<dbReference type="PROSITE" id="PS50157">
    <property type="entry name" value="ZINC_FINGER_C2H2_2"/>
    <property type="match status" value="2"/>
</dbReference>
<dbReference type="FunFam" id="3.30.160.60:FF:000008">
    <property type="entry name" value="RB-associated KRAB zinc finger protein-like"/>
    <property type="match status" value="1"/>
</dbReference>
<dbReference type="GO" id="GO:0006357">
    <property type="term" value="P:regulation of transcription by RNA polymerase II"/>
    <property type="evidence" value="ECO:0007669"/>
    <property type="project" value="TreeGrafter"/>
</dbReference>
<keyword evidence="5 9" id="KW-0863">Zinc-finger</keyword>
<dbReference type="InterPro" id="IPR013087">
    <property type="entry name" value="Znf_C2H2_type"/>
</dbReference>
<keyword evidence="8" id="KW-0539">Nucleus</keyword>
<proteinExistence type="inferred from homology"/>
<organism evidence="11 12">
    <name type="scientific">Zosterops lateralis melanops</name>
    <dbReference type="NCBI Taxonomy" id="1220523"/>
    <lineage>
        <taxon>Eukaryota</taxon>
        <taxon>Metazoa</taxon>
        <taxon>Chordata</taxon>
        <taxon>Craniata</taxon>
        <taxon>Vertebrata</taxon>
        <taxon>Euteleostomi</taxon>
        <taxon>Archelosauria</taxon>
        <taxon>Archosauria</taxon>
        <taxon>Dinosauria</taxon>
        <taxon>Saurischia</taxon>
        <taxon>Theropoda</taxon>
        <taxon>Coelurosauria</taxon>
        <taxon>Aves</taxon>
        <taxon>Neognathae</taxon>
        <taxon>Neoaves</taxon>
        <taxon>Telluraves</taxon>
        <taxon>Australaves</taxon>
        <taxon>Passeriformes</taxon>
        <taxon>Sylvioidea</taxon>
        <taxon>Zosteropidae</taxon>
        <taxon>Zosterops</taxon>
    </lineage>
</organism>
<feature type="domain" description="C2H2-type" evidence="10">
    <location>
        <begin position="7"/>
        <end position="34"/>
    </location>
</feature>
<keyword evidence="4" id="KW-0677">Repeat</keyword>
<evidence type="ECO:0000256" key="3">
    <source>
        <dbReference type="ARBA" id="ARBA00022723"/>
    </source>
</evidence>
<evidence type="ECO:0000313" key="11">
    <source>
        <dbReference type="Ensembl" id="ENSZLMP00000007670.1"/>
    </source>
</evidence>
<keyword evidence="12" id="KW-1185">Reference proteome</keyword>